<evidence type="ECO:0000313" key="4">
    <source>
        <dbReference type="Proteomes" id="UP000544872"/>
    </source>
</evidence>
<reference evidence="3 4" key="1">
    <citation type="submission" date="2020-08" db="EMBL/GenBank/DDBJ databases">
        <title>Genomic Encyclopedia of Type Strains, Phase IV (KMG-IV): sequencing the most valuable type-strain genomes for metagenomic binning, comparative biology and taxonomic classification.</title>
        <authorList>
            <person name="Goeker M."/>
        </authorList>
    </citation>
    <scope>NUCLEOTIDE SEQUENCE [LARGE SCALE GENOMIC DNA]</scope>
    <source>
        <strain evidence="3 4">DSM 11590</strain>
    </source>
</reference>
<sequence length="163" mass="17465">MKGLVAAAGLALMALVAVMAPAQADFRRDSAGPGHDSPGDGGRRGQPAPARGYSPPPSRSADDDLWHRGAWWQGRHDGREGWWWIVGSRWSWYPSPVYPSPVYPSPGPYSPPPVSPPLRGGTDSSGGHCRDYRQTVTVGGQPSTAYGTACRQADGSWKLISRN</sequence>
<keyword evidence="4" id="KW-1185">Reference proteome</keyword>
<dbReference type="EMBL" id="JACIIX010000010">
    <property type="protein sequence ID" value="MBB6211201.1"/>
    <property type="molecule type" value="Genomic_DNA"/>
</dbReference>
<feature type="chain" id="PRO_5031430835" description="Surface antigen" evidence="2">
    <location>
        <begin position="25"/>
        <end position="163"/>
    </location>
</feature>
<proteinExistence type="predicted"/>
<organism evidence="3 4">
    <name type="scientific">Novispirillum itersonii</name>
    <name type="common">Aquaspirillum itersonii</name>
    <dbReference type="NCBI Taxonomy" id="189"/>
    <lineage>
        <taxon>Bacteria</taxon>
        <taxon>Pseudomonadati</taxon>
        <taxon>Pseudomonadota</taxon>
        <taxon>Alphaproteobacteria</taxon>
        <taxon>Rhodospirillales</taxon>
        <taxon>Novispirillaceae</taxon>
        <taxon>Novispirillum</taxon>
    </lineage>
</organism>
<keyword evidence="2" id="KW-0732">Signal</keyword>
<evidence type="ECO:0008006" key="5">
    <source>
        <dbReference type="Google" id="ProtNLM"/>
    </source>
</evidence>
<feature type="region of interest" description="Disordered" evidence="1">
    <location>
        <begin position="108"/>
        <end position="129"/>
    </location>
</feature>
<name>A0A7X0DMM3_NOVIT</name>
<evidence type="ECO:0000313" key="3">
    <source>
        <dbReference type="EMBL" id="MBB6211201.1"/>
    </source>
</evidence>
<evidence type="ECO:0000256" key="1">
    <source>
        <dbReference type="SAM" id="MobiDB-lite"/>
    </source>
</evidence>
<evidence type="ECO:0000256" key="2">
    <source>
        <dbReference type="SAM" id="SignalP"/>
    </source>
</evidence>
<protein>
    <recommendedName>
        <fullName evidence="5">Surface antigen</fullName>
    </recommendedName>
</protein>
<feature type="signal peptide" evidence="2">
    <location>
        <begin position="1"/>
        <end position="24"/>
    </location>
</feature>
<accession>A0A7X0DMM3</accession>
<comment type="caution">
    <text evidence="3">The sequence shown here is derived from an EMBL/GenBank/DDBJ whole genome shotgun (WGS) entry which is preliminary data.</text>
</comment>
<feature type="region of interest" description="Disordered" evidence="1">
    <location>
        <begin position="26"/>
        <end position="65"/>
    </location>
</feature>
<gene>
    <name evidence="3" type="ORF">FHS48_002638</name>
</gene>
<dbReference type="AlphaFoldDB" id="A0A7X0DMM3"/>
<dbReference type="RefSeq" id="WP_184264025.1">
    <property type="nucleotide sequence ID" value="NZ_JACIIX010000010.1"/>
</dbReference>
<dbReference type="Proteomes" id="UP000544872">
    <property type="component" value="Unassembled WGS sequence"/>
</dbReference>